<feature type="compositionally biased region" description="Polar residues" evidence="1">
    <location>
        <begin position="313"/>
        <end position="322"/>
    </location>
</feature>
<dbReference type="Gene3D" id="1.25.40.540">
    <property type="entry name" value="TAP42-like family"/>
    <property type="match status" value="1"/>
</dbReference>
<dbReference type="OMA" id="EYELCEA"/>
<keyword evidence="3" id="KW-1185">Reference proteome</keyword>
<dbReference type="PANTHER" id="PTHR10933:SF9">
    <property type="entry name" value="IMMUNOGLOBULIN-BINDING PROTEIN 1"/>
    <property type="match status" value="1"/>
</dbReference>
<dbReference type="HOGENOM" id="CLU_041824_2_0_1"/>
<dbReference type="PANTHER" id="PTHR10933">
    <property type="entry name" value="IMMUNOGLOBULIN-BINDING PROTEIN 1"/>
    <property type="match status" value="1"/>
</dbReference>
<feature type="region of interest" description="Disordered" evidence="1">
    <location>
        <begin position="270"/>
        <end position="322"/>
    </location>
</feature>
<dbReference type="EMBL" id="KE503207">
    <property type="protein sequence ID" value="EPX72020.1"/>
    <property type="molecule type" value="Genomic_DNA"/>
</dbReference>
<dbReference type="GO" id="GO:0005829">
    <property type="term" value="C:cytosol"/>
    <property type="evidence" value="ECO:0007669"/>
    <property type="project" value="TreeGrafter"/>
</dbReference>
<dbReference type="VEuPathDB" id="FungiDB:SOCG_03953"/>
<evidence type="ECO:0000313" key="2">
    <source>
        <dbReference type="EMBL" id="EPX72020.1"/>
    </source>
</evidence>
<dbReference type="AlphaFoldDB" id="S9R0N4"/>
<dbReference type="GeneID" id="25032920"/>
<dbReference type="GO" id="GO:0009966">
    <property type="term" value="P:regulation of signal transduction"/>
    <property type="evidence" value="ECO:0007669"/>
    <property type="project" value="InterPro"/>
</dbReference>
<dbReference type="InterPro" id="IPR038511">
    <property type="entry name" value="TAP42/TAP46-like_sf"/>
</dbReference>
<protein>
    <submittedName>
        <fullName evidence="2">TAP42 family protein</fullName>
    </submittedName>
</protein>
<gene>
    <name evidence="2" type="ORF">SOCG_03953</name>
</gene>
<dbReference type="InterPro" id="IPR007304">
    <property type="entry name" value="TAP46-like"/>
</dbReference>
<reference evidence="2 3" key="1">
    <citation type="journal article" date="2011" name="Science">
        <title>Comparative functional genomics of the fission yeasts.</title>
        <authorList>
            <person name="Rhind N."/>
            <person name="Chen Z."/>
            <person name="Yassour M."/>
            <person name="Thompson D.A."/>
            <person name="Haas B.J."/>
            <person name="Habib N."/>
            <person name="Wapinski I."/>
            <person name="Roy S."/>
            <person name="Lin M.F."/>
            <person name="Heiman D.I."/>
            <person name="Young S.K."/>
            <person name="Furuya K."/>
            <person name="Guo Y."/>
            <person name="Pidoux A."/>
            <person name="Chen H.M."/>
            <person name="Robbertse B."/>
            <person name="Goldberg J.M."/>
            <person name="Aoki K."/>
            <person name="Bayne E.H."/>
            <person name="Berlin A.M."/>
            <person name="Desjardins C.A."/>
            <person name="Dobbs E."/>
            <person name="Dukaj L."/>
            <person name="Fan L."/>
            <person name="FitzGerald M.G."/>
            <person name="French C."/>
            <person name="Gujja S."/>
            <person name="Hansen K."/>
            <person name="Keifenheim D."/>
            <person name="Levin J.Z."/>
            <person name="Mosher R.A."/>
            <person name="Mueller C.A."/>
            <person name="Pfiffner J."/>
            <person name="Priest M."/>
            <person name="Russ C."/>
            <person name="Smialowska A."/>
            <person name="Swoboda P."/>
            <person name="Sykes S.M."/>
            <person name="Vaughn M."/>
            <person name="Vengrova S."/>
            <person name="Yoder R."/>
            <person name="Zeng Q."/>
            <person name="Allshire R."/>
            <person name="Baulcombe D."/>
            <person name="Birren B.W."/>
            <person name="Brown W."/>
            <person name="Ekwall K."/>
            <person name="Kellis M."/>
            <person name="Leatherwood J."/>
            <person name="Levin H."/>
            <person name="Margalit H."/>
            <person name="Martienssen R."/>
            <person name="Nieduszynski C.A."/>
            <person name="Spatafora J.W."/>
            <person name="Friedman N."/>
            <person name="Dalgaard J.Z."/>
            <person name="Baumann P."/>
            <person name="Niki H."/>
            <person name="Regev A."/>
            <person name="Nusbaum C."/>
        </authorList>
    </citation>
    <scope>NUCLEOTIDE SEQUENCE [LARGE SCALE GENOMIC DNA]</scope>
    <source>
        <strain evidence="3">yFS286</strain>
    </source>
</reference>
<feature type="region of interest" description="Disordered" evidence="1">
    <location>
        <begin position="186"/>
        <end position="213"/>
    </location>
</feature>
<name>S9R0N4_SCHOY</name>
<dbReference type="GO" id="GO:0051721">
    <property type="term" value="F:protein phosphatase 2A binding"/>
    <property type="evidence" value="ECO:0007669"/>
    <property type="project" value="TreeGrafter"/>
</dbReference>
<dbReference type="Pfam" id="PF04177">
    <property type="entry name" value="TAP42"/>
    <property type="match status" value="1"/>
</dbReference>
<dbReference type="GO" id="GO:0035303">
    <property type="term" value="P:regulation of dephosphorylation"/>
    <property type="evidence" value="ECO:0007669"/>
    <property type="project" value="TreeGrafter"/>
</dbReference>
<feature type="compositionally biased region" description="Polar residues" evidence="1">
    <location>
        <begin position="271"/>
        <end position="283"/>
    </location>
</feature>
<accession>S9R0N4</accession>
<evidence type="ECO:0000313" key="3">
    <source>
        <dbReference type="Proteomes" id="UP000016088"/>
    </source>
</evidence>
<evidence type="ECO:0000256" key="1">
    <source>
        <dbReference type="SAM" id="MobiDB-lite"/>
    </source>
</evidence>
<proteinExistence type="predicted"/>
<feature type="compositionally biased region" description="Basic and acidic residues" evidence="1">
    <location>
        <begin position="293"/>
        <end position="304"/>
    </location>
</feature>
<sequence length="322" mass="37574">MDAKSLKELWNETNHLKETKGISQETVPQLVKGYESCLGLVRRARLFSLNEDIDEVKTSELRYLLLDFEVAKCMEQWMQNDRLKVIEYSKTCYENFLRICEGYGLKPLPISSFTKDTDARSTKIARYKLRKDIENEIGSMTKEHIQDEELERKVWINKIQMAIEDTVDDMRHIEMEIQILKSLEKQAHEKDISQSQETLRKEEQRNQDRNTWKLDSLTKESLLDPKNRPIQPFTIVSDRNAKSKNVFGPGYNLPTMSVDEYLDEEAKRGNIISQKDNQNQQGSSEDEDDNDIADAKTMKARYWDEYTEANPRGSGNTMVNRG</sequence>
<dbReference type="RefSeq" id="XP_013019316.1">
    <property type="nucleotide sequence ID" value="XM_013163862.1"/>
</dbReference>
<organism evidence="2 3">
    <name type="scientific">Schizosaccharomyces octosporus (strain yFS286)</name>
    <name type="common">Fission yeast</name>
    <name type="synonym">Octosporomyces octosporus</name>
    <dbReference type="NCBI Taxonomy" id="483514"/>
    <lineage>
        <taxon>Eukaryota</taxon>
        <taxon>Fungi</taxon>
        <taxon>Dikarya</taxon>
        <taxon>Ascomycota</taxon>
        <taxon>Taphrinomycotina</taxon>
        <taxon>Schizosaccharomycetes</taxon>
        <taxon>Schizosaccharomycetales</taxon>
        <taxon>Schizosaccharomycetaceae</taxon>
        <taxon>Schizosaccharomyces</taxon>
    </lineage>
</organism>
<dbReference type="Proteomes" id="UP000016088">
    <property type="component" value="Unassembled WGS sequence"/>
</dbReference>
<dbReference type="OrthoDB" id="10261753at2759"/>
<dbReference type="eggNOG" id="KOG2830">
    <property type="taxonomic scope" value="Eukaryota"/>
</dbReference>